<dbReference type="RefSeq" id="WP_069663547.1">
    <property type="nucleotide sequence ID" value="NZ_JBHUJJ010000001.1"/>
</dbReference>
<feature type="transmembrane region" description="Helical" evidence="1">
    <location>
        <begin position="62"/>
        <end position="83"/>
    </location>
</feature>
<dbReference type="Pfam" id="PF12642">
    <property type="entry name" value="TpcC"/>
    <property type="match status" value="1"/>
</dbReference>
<organism evidence="2 3">
    <name type="scientific">Enterococcus termitis</name>
    <dbReference type="NCBI Taxonomy" id="332950"/>
    <lineage>
        <taxon>Bacteria</taxon>
        <taxon>Bacillati</taxon>
        <taxon>Bacillota</taxon>
        <taxon>Bacilli</taxon>
        <taxon>Lactobacillales</taxon>
        <taxon>Enterococcaceae</taxon>
        <taxon>Enterococcus</taxon>
    </lineage>
</organism>
<dbReference type="InterPro" id="IPR024735">
    <property type="entry name" value="TcpC"/>
</dbReference>
<name>A0A1E5GJE6_9ENTE</name>
<keyword evidence="1" id="KW-0472">Membrane</keyword>
<gene>
    <name evidence="2" type="ORF">BCR25_04945</name>
</gene>
<protein>
    <recommendedName>
        <fullName evidence="4">Conjugal transfer protein</fullName>
    </recommendedName>
</protein>
<keyword evidence="1" id="KW-1133">Transmembrane helix</keyword>
<evidence type="ECO:0008006" key="4">
    <source>
        <dbReference type="Google" id="ProtNLM"/>
    </source>
</evidence>
<sequence length="371" mass="41785">MANKVNLAALQPAVKQEKKLKGKSGFFKKKPKKEKKGWGWAKGNIGEGTRSIKFNRTSPNKIVAVFLWLLLLSMAFFLLLNVFTSGSTLSSISSLNQSVGKLQADQKQENEKDDFAVYQGQSFLYWYYLSPKTNEEKERRDSWLNNYLSIGLSLPTLKLGEESQVVDIQFTRQETKNNTLYDRVVYLSYEVTLQANKVSTEESQEVSEAEEGKNKESSEKEKVFLQVTIPTVTTEGDFRVIGLPEIASFGKSSNLSKEKIVPYDGTALYARGEKVAEEQQVPIVDFLTKFYQMYTANDEKLNIVTHESGFPTPAEAKNVTIRNLVKTGKNEYKANGTAEVFFETSGIQLSTSFTVTFKQEGNGYFVTTINN</sequence>
<comment type="caution">
    <text evidence="2">The sequence shown here is derived from an EMBL/GenBank/DDBJ whole genome shotgun (WGS) entry which is preliminary data.</text>
</comment>
<evidence type="ECO:0000313" key="3">
    <source>
        <dbReference type="Proteomes" id="UP000095094"/>
    </source>
</evidence>
<dbReference type="Proteomes" id="UP000095094">
    <property type="component" value="Unassembled WGS sequence"/>
</dbReference>
<evidence type="ECO:0000313" key="2">
    <source>
        <dbReference type="EMBL" id="OEG12844.1"/>
    </source>
</evidence>
<proteinExistence type="predicted"/>
<accession>A0A1E5GJE6</accession>
<evidence type="ECO:0000256" key="1">
    <source>
        <dbReference type="SAM" id="Phobius"/>
    </source>
</evidence>
<keyword evidence="3" id="KW-1185">Reference proteome</keyword>
<keyword evidence="1" id="KW-0812">Transmembrane</keyword>
<dbReference type="AlphaFoldDB" id="A0A1E5GJE6"/>
<dbReference type="EMBL" id="MIJY01000023">
    <property type="protein sequence ID" value="OEG12844.1"/>
    <property type="molecule type" value="Genomic_DNA"/>
</dbReference>
<reference evidence="3" key="1">
    <citation type="submission" date="2016-09" db="EMBL/GenBank/DDBJ databases">
        <authorList>
            <person name="Gulvik C.A."/>
        </authorList>
    </citation>
    <scope>NUCLEOTIDE SEQUENCE [LARGE SCALE GENOMIC DNA]</scope>
    <source>
        <strain evidence="3">LMG 8895</strain>
    </source>
</reference>